<evidence type="ECO:0000313" key="3">
    <source>
        <dbReference type="Proteomes" id="UP000594681"/>
    </source>
</evidence>
<dbReference type="Proteomes" id="UP000594681">
    <property type="component" value="Chromosome"/>
</dbReference>
<evidence type="ECO:0000256" key="1">
    <source>
        <dbReference type="SAM" id="SignalP"/>
    </source>
</evidence>
<feature type="signal peptide" evidence="1">
    <location>
        <begin position="1"/>
        <end position="29"/>
    </location>
</feature>
<keyword evidence="1" id="KW-0732">Signal</keyword>
<reference evidence="2 3" key="1">
    <citation type="submission" date="2020-11" db="EMBL/GenBank/DDBJ databases">
        <title>Corynebacterium sp. ZJ-599.</title>
        <authorList>
            <person name="Zhou J."/>
        </authorList>
    </citation>
    <scope>NUCLEOTIDE SEQUENCE [LARGE SCALE GENOMIC DNA]</scope>
    <source>
        <strain evidence="2 3">ZJ-599</strain>
    </source>
</reference>
<dbReference type="KEGG" id="cliz:G7Y31_05170"/>
<evidence type="ECO:0000313" key="2">
    <source>
        <dbReference type="EMBL" id="QPK80078.1"/>
    </source>
</evidence>
<sequence length="143" mass="14939">MAKFRSIQVVIAAAAALVVGGLAPSAAQAVELTPNFSSQAYDDACAPDPLGQILCRTLNSSVATLQQDQGAFMAASIYSMDTGHNYPGAFGEMDQCARTATSSLPMGGARFLGAAACLLVNPDLRARVSHDMTHPQIGPYGYW</sequence>
<name>A0A7T0KFZ1_9CORY</name>
<accession>A0A7T0KFZ1</accession>
<dbReference type="EMBL" id="CP064954">
    <property type="protein sequence ID" value="QPK80078.1"/>
    <property type="molecule type" value="Genomic_DNA"/>
</dbReference>
<feature type="chain" id="PRO_5032431238" description="Secreted protein" evidence="1">
    <location>
        <begin position="30"/>
        <end position="143"/>
    </location>
</feature>
<dbReference type="RefSeq" id="WP_165010527.1">
    <property type="nucleotide sequence ID" value="NZ_CP064954.1"/>
</dbReference>
<evidence type="ECO:0008006" key="4">
    <source>
        <dbReference type="Google" id="ProtNLM"/>
    </source>
</evidence>
<proteinExistence type="predicted"/>
<organism evidence="2 3">
    <name type="scientific">Corynebacterium lizhenjunii</name>
    <dbReference type="NCBI Taxonomy" id="2709394"/>
    <lineage>
        <taxon>Bacteria</taxon>
        <taxon>Bacillati</taxon>
        <taxon>Actinomycetota</taxon>
        <taxon>Actinomycetes</taxon>
        <taxon>Mycobacteriales</taxon>
        <taxon>Corynebacteriaceae</taxon>
        <taxon>Corynebacterium</taxon>
    </lineage>
</organism>
<gene>
    <name evidence="2" type="ORF">G7Y31_05170</name>
</gene>
<protein>
    <recommendedName>
        <fullName evidence="4">Secreted protein</fullName>
    </recommendedName>
</protein>
<dbReference type="AlphaFoldDB" id="A0A7T0KFZ1"/>
<keyword evidence="3" id="KW-1185">Reference proteome</keyword>